<dbReference type="PANTHER" id="PTHR19446">
    <property type="entry name" value="REVERSE TRANSCRIPTASES"/>
    <property type="match status" value="1"/>
</dbReference>
<protein>
    <submittedName>
        <fullName evidence="4">Uncharacterized protein LOC120271710</fullName>
    </submittedName>
</protein>
<dbReference type="Pfam" id="PF00078">
    <property type="entry name" value="RVT_1"/>
    <property type="match status" value="1"/>
</dbReference>
<feature type="region of interest" description="Disordered" evidence="1">
    <location>
        <begin position="795"/>
        <end position="834"/>
    </location>
</feature>
<dbReference type="Pfam" id="PF13456">
    <property type="entry name" value="RVT_3"/>
    <property type="match status" value="1"/>
</dbReference>
<dbReference type="Proteomes" id="UP001515500">
    <property type="component" value="Chromosome 11"/>
</dbReference>
<proteinExistence type="predicted"/>
<dbReference type="GO" id="GO:0004523">
    <property type="term" value="F:RNA-DNA hybrid ribonuclease activity"/>
    <property type="evidence" value="ECO:0007669"/>
    <property type="project" value="InterPro"/>
</dbReference>
<organism evidence="3 4">
    <name type="scientific">Dioscorea cayennensis subsp. rotundata</name>
    <name type="common">White Guinea yam</name>
    <name type="synonym">Dioscorea rotundata</name>
    <dbReference type="NCBI Taxonomy" id="55577"/>
    <lineage>
        <taxon>Eukaryota</taxon>
        <taxon>Viridiplantae</taxon>
        <taxon>Streptophyta</taxon>
        <taxon>Embryophyta</taxon>
        <taxon>Tracheophyta</taxon>
        <taxon>Spermatophyta</taxon>
        <taxon>Magnoliopsida</taxon>
        <taxon>Liliopsida</taxon>
        <taxon>Dioscoreales</taxon>
        <taxon>Dioscoreaceae</taxon>
        <taxon>Dioscorea</taxon>
    </lineage>
</organism>
<feature type="domain" description="Reverse transcriptase" evidence="2">
    <location>
        <begin position="34"/>
        <end position="308"/>
    </location>
</feature>
<dbReference type="AlphaFoldDB" id="A0AB40C627"/>
<dbReference type="InterPro" id="IPR002156">
    <property type="entry name" value="RNaseH_domain"/>
</dbReference>
<dbReference type="InterPro" id="IPR044730">
    <property type="entry name" value="RNase_H-like_dom_plant"/>
</dbReference>
<reference evidence="4" key="1">
    <citation type="submission" date="2025-08" db="UniProtKB">
        <authorList>
            <consortium name="RefSeq"/>
        </authorList>
    </citation>
    <scope>IDENTIFICATION</scope>
</reference>
<dbReference type="GeneID" id="120271710"/>
<dbReference type="CDD" id="cd01650">
    <property type="entry name" value="RT_nLTR_like"/>
    <property type="match status" value="1"/>
</dbReference>
<gene>
    <name evidence="4" type="primary">LOC120271710</name>
</gene>
<dbReference type="InterPro" id="IPR000477">
    <property type="entry name" value="RT_dom"/>
</dbReference>
<evidence type="ECO:0000259" key="2">
    <source>
        <dbReference type="PROSITE" id="PS50878"/>
    </source>
</evidence>
<dbReference type="InterPro" id="IPR012337">
    <property type="entry name" value="RNaseH-like_sf"/>
</dbReference>
<dbReference type="InterPro" id="IPR036397">
    <property type="entry name" value="RNaseH_sf"/>
</dbReference>
<evidence type="ECO:0000313" key="4">
    <source>
        <dbReference type="RefSeq" id="XP_039134322.1"/>
    </source>
</evidence>
<name>A0AB40C627_DIOCR</name>
<dbReference type="SUPFAM" id="SSF53098">
    <property type="entry name" value="Ribonuclease H-like"/>
    <property type="match status" value="1"/>
</dbReference>
<dbReference type="RefSeq" id="XP_039134322.1">
    <property type="nucleotide sequence ID" value="XM_039278388.1"/>
</dbReference>
<sequence>MSRGKSPGPDGFNVEFYLFYWNILGDHIFKAIAHVFDTAKIPNSWGKTFVFLIPKIEHPQKVSDFHPISLCNVCYKIISKILAARLKIVLPKLIGPEQTGFLAGRSTVDNILAVQEIVHSMEIDKSSPPRMLLKIDIEKAFDTINWNLILATLQRMCFPDIWIKWIESCLTSTSFSFFINGRPSRWMASSRGVRQGDSISPLLFILASQNLSAILNHALYINFIPGFDARLTRNINHLMFTDDLIIISKASRQSARNILFCLNLYATISGQNPNLNKSAFFLPIYYFSIFHLPDSILDSISKFAHRFLWGRHGRGQSFHSIGWHVSTLSKSKGGLGLCNLRRARTALMAKHAFSIANNSDKIWVSIFLHKYPNWRIWNNCSQSSVSSLHKAISKTMFVLKPNFHLATCNPNLVNVWEDPWILDLPLKYKPTFINMNVTDTLAVTSFISEGTYNLNACSELFGGNLSRVVLNDSIFDTNASNDWVWRPISSKATTVATVYDFVNSGGTSHLNWTGWQAIWKLMVVPRVKVFMWKLAHGKLPTAAYLFNLNIGPASLCHFCNIHPENSTHLFWECRNSGTWITCNLHCNTSCDFAKAFLASVAYHIWTARCNFIFRQISANFNLIPSKVWTATHDYFSAHDLIHKHISILSRPAQLSISVSTDAAWDPHSGTAGVSCASSLEAELLAIQFALDHCSNFGWTPSNLYTNCCFAIQLLQNFNNIITWRNSAIIHSINHIAPDGLNSIFDHIDRDFNSFADRLALFGSSNPQVFLAIFSCFLSALVAPFAKRITMLEGGSKGGVPDKKKPRLEDSAASAKRSLDFMGDQQGFYEKDKAE</sequence>
<dbReference type="PROSITE" id="PS50878">
    <property type="entry name" value="RT_POL"/>
    <property type="match status" value="1"/>
</dbReference>
<dbReference type="Gene3D" id="3.30.420.10">
    <property type="entry name" value="Ribonuclease H-like superfamily/Ribonuclease H"/>
    <property type="match status" value="1"/>
</dbReference>
<dbReference type="CDD" id="cd06222">
    <property type="entry name" value="RNase_H_like"/>
    <property type="match status" value="1"/>
</dbReference>
<keyword evidence="3" id="KW-1185">Reference proteome</keyword>
<dbReference type="GO" id="GO:0003676">
    <property type="term" value="F:nucleic acid binding"/>
    <property type="evidence" value="ECO:0007669"/>
    <property type="project" value="InterPro"/>
</dbReference>
<feature type="compositionally biased region" description="Basic and acidic residues" evidence="1">
    <location>
        <begin position="799"/>
        <end position="809"/>
    </location>
</feature>
<accession>A0AB40C627</accession>
<dbReference type="InterPro" id="IPR026960">
    <property type="entry name" value="RVT-Znf"/>
</dbReference>
<dbReference type="Pfam" id="PF13966">
    <property type="entry name" value="zf-RVT"/>
    <property type="match status" value="1"/>
</dbReference>
<evidence type="ECO:0000313" key="3">
    <source>
        <dbReference type="Proteomes" id="UP001515500"/>
    </source>
</evidence>
<evidence type="ECO:0000256" key="1">
    <source>
        <dbReference type="SAM" id="MobiDB-lite"/>
    </source>
</evidence>